<organism evidence="8 9">
    <name type="scientific">Methylophaga thiooxydans DMS010</name>
    <dbReference type="NCBI Taxonomy" id="637616"/>
    <lineage>
        <taxon>Bacteria</taxon>
        <taxon>Pseudomonadati</taxon>
        <taxon>Pseudomonadota</taxon>
        <taxon>Gammaproteobacteria</taxon>
        <taxon>Thiotrichales</taxon>
        <taxon>Piscirickettsiaceae</taxon>
        <taxon>Methylophaga</taxon>
    </lineage>
</organism>
<dbReference type="InterPro" id="IPR013762">
    <property type="entry name" value="Integrase-like_cat_sf"/>
</dbReference>
<evidence type="ECO:0000313" key="9">
    <source>
        <dbReference type="Proteomes" id="UP000004679"/>
    </source>
</evidence>
<keyword evidence="2" id="KW-0229">DNA integration</keyword>
<dbReference type="InterPro" id="IPR044068">
    <property type="entry name" value="CB"/>
</dbReference>
<dbReference type="CDD" id="cd00796">
    <property type="entry name" value="INT_Rci_Hp1_C"/>
    <property type="match status" value="1"/>
</dbReference>
<dbReference type="InterPro" id="IPR011010">
    <property type="entry name" value="DNA_brk_join_enz"/>
</dbReference>
<keyword evidence="9" id="KW-1185">Reference proteome</keyword>
<comment type="similarity">
    <text evidence="1">Belongs to the 'phage' integrase family.</text>
</comment>
<dbReference type="Proteomes" id="UP000004679">
    <property type="component" value="Unassembled WGS sequence"/>
</dbReference>
<dbReference type="InterPro" id="IPR002104">
    <property type="entry name" value="Integrase_catalytic"/>
</dbReference>
<dbReference type="GO" id="GO:0003677">
    <property type="term" value="F:DNA binding"/>
    <property type="evidence" value="ECO:0007669"/>
    <property type="project" value="UniProtKB-UniRule"/>
</dbReference>
<dbReference type="PANTHER" id="PTHR30349">
    <property type="entry name" value="PHAGE INTEGRASE-RELATED"/>
    <property type="match status" value="1"/>
</dbReference>
<evidence type="ECO:0000259" key="6">
    <source>
        <dbReference type="PROSITE" id="PS51898"/>
    </source>
</evidence>
<proteinExistence type="inferred from homology"/>
<evidence type="ECO:0000256" key="2">
    <source>
        <dbReference type="ARBA" id="ARBA00022908"/>
    </source>
</evidence>
<reference evidence="8 9" key="1">
    <citation type="journal article" date="2011" name="J. Bacteriol.">
        <title>Draft genome sequence of the chemolithoheterotrophic, halophilic methylotroph Methylophaga thiooxydans DMS010.</title>
        <authorList>
            <person name="Boden R."/>
            <person name="Ferriera S."/>
            <person name="Johnson J."/>
            <person name="Kelly D.P."/>
            <person name="Murrell J.C."/>
            <person name="Schafer H."/>
        </authorList>
    </citation>
    <scope>NUCLEOTIDE SEQUENCE [LARGE SCALE GENOMIC DNA]</scope>
    <source>
        <strain evidence="8 9">DMS010</strain>
    </source>
</reference>
<keyword evidence="4" id="KW-0233">DNA recombination</keyword>
<dbReference type="HOGENOM" id="CLU_027562_17_7_6"/>
<dbReference type="RefSeq" id="WP_008291605.1">
    <property type="nucleotide sequence ID" value="NZ_GG657899.1"/>
</dbReference>
<evidence type="ECO:0000256" key="1">
    <source>
        <dbReference type="ARBA" id="ARBA00008857"/>
    </source>
</evidence>
<dbReference type="InterPro" id="IPR057084">
    <property type="entry name" value="Int_N"/>
</dbReference>
<dbReference type="PANTHER" id="PTHR30349:SF64">
    <property type="entry name" value="PROPHAGE INTEGRASE INTD-RELATED"/>
    <property type="match status" value="1"/>
</dbReference>
<dbReference type="PROSITE" id="PS51900">
    <property type="entry name" value="CB"/>
    <property type="match status" value="1"/>
</dbReference>
<accession>C0N6F6</accession>
<protein>
    <submittedName>
        <fullName evidence="8">Site-specific recombinase, phage integrase family protein</fullName>
    </submittedName>
</protein>
<name>C0N6F6_9GAMM</name>
<dbReference type="SUPFAM" id="SSF56349">
    <property type="entry name" value="DNA breaking-rejoining enzymes"/>
    <property type="match status" value="1"/>
</dbReference>
<dbReference type="InterPro" id="IPR050090">
    <property type="entry name" value="Tyrosine_recombinase_XerCD"/>
</dbReference>
<evidence type="ECO:0000313" key="8">
    <source>
        <dbReference type="EMBL" id="EEF79515.1"/>
    </source>
</evidence>
<feature type="domain" description="Tyr recombinase" evidence="6">
    <location>
        <begin position="204"/>
        <end position="404"/>
    </location>
</feature>
<dbReference type="PROSITE" id="PS51898">
    <property type="entry name" value="TYR_RECOMBINASE"/>
    <property type="match status" value="1"/>
</dbReference>
<dbReference type="Pfam" id="PF24624">
    <property type="entry name" value="Int_N"/>
    <property type="match status" value="1"/>
</dbReference>
<evidence type="ECO:0000256" key="5">
    <source>
        <dbReference type="PROSITE-ProRule" id="PRU01248"/>
    </source>
</evidence>
<dbReference type="OrthoDB" id="9795573at2"/>
<dbReference type="Gene3D" id="1.10.150.130">
    <property type="match status" value="1"/>
</dbReference>
<dbReference type="Gene3D" id="3.30.160.390">
    <property type="entry name" value="Integrase, DNA-binding domain"/>
    <property type="match status" value="1"/>
</dbReference>
<dbReference type="InterPro" id="IPR025166">
    <property type="entry name" value="Integrase_DNA_bind_dom"/>
</dbReference>
<dbReference type="AlphaFoldDB" id="C0N6F6"/>
<dbReference type="Pfam" id="PF00589">
    <property type="entry name" value="Phage_integrase"/>
    <property type="match status" value="1"/>
</dbReference>
<dbReference type="GO" id="GO:0006310">
    <property type="term" value="P:DNA recombination"/>
    <property type="evidence" value="ECO:0007669"/>
    <property type="project" value="UniProtKB-KW"/>
</dbReference>
<gene>
    <name evidence="8" type="ORF">MDMS009_2102</name>
</gene>
<sequence>MDYKQKLTPSLATNMSKTKTDKHFEVTDTVMAGFKLKRYTSGTMTFSLIYTAPDGRRLRYTMGNFPALSVPAARKMAETLYAQVKLGRDIQREKQTARDVKPVPKLGDFISDTYLPWFIAHHKAPKAKLPFNQFKHLFNKRLDKVTAWDIESWRSKRHKDGLSASTSNRYIGTLKAMFNRAVEWEVIEQNPITKVKKQKSDNRAIIRYLSPDEEERLRASLRSRDRRLTQSNPFYADGRFTRLETILGGFQDHVHPMVLLLMNTGMRRGEMFNLRWQDVDLNNKRITIVGNTSKTGQTRYIPLNVEAFNVLQMWSKQTKRNAGHVFVGKNGKRFTNIDKAWKVLLRDAKIHDFRLHDLRHHFASRLVSAGIDLNSVRELLGHSDIKMTLRYAHLAPAHLSDAVAVLNSR</sequence>
<evidence type="ECO:0000259" key="7">
    <source>
        <dbReference type="PROSITE" id="PS51900"/>
    </source>
</evidence>
<dbReference type="EMBL" id="GG657899">
    <property type="protein sequence ID" value="EEF79515.1"/>
    <property type="molecule type" value="Genomic_DNA"/>
</dbReference>
<dbReference type="GO" id="GO:0015074">
    <property type="term" value="P:DNA integration"/>
    <property type="evidence" value="ECO:0007669"/>
    <property type="project" value="UniProtKB-KW"/>
</dbReference>
<evidence type="ECO:0000256" key="4">
    <source>
        <dbReference type="ARBA" id="ARBA00023172"/>
    </source>
</evidence>
<dbReference type="InterPro" id="IPR038488">
    <property type="entry name" value="Integrase_DNA-bd_sf"/>
</dbReference>
<feature type="domain" description="Core-binding (CB)" evidence="7">
    <location>
        <begin position="105"/>
        <end position="182"/>
    </location>
</feature>
<keyword evidence="3 5" id="KW-0238">DNA-binding</keyword>
<dbReference type="Gene3D" id="1.10.443.10">
    <property type="entry name" value="Intergrase catalytic core"/>
    <property type="match status" value="1"/>
</dbReference>
<evidence type="ECO:0000256" key="3">
    <source>
        <dbReference type="ARBA" id="ARBA00023125"/>
    </source>
</evidence>
<dbReference type="Pfam" id="PF13356">
    <property type="entry name" value="Arm-DNA-bind_3"/>
    <property type="match status" value="1"/>
</dbReference>
<dbReference type="InterPro" id="IPR010998">
    <property type="entry name" value="Integrase_recombinase_N"/>
</dbReference>